<dbReference type="SUPFAM" id="SSF51905">
    <property type="entry name" value="FAD/NAD(P)-binding domain"/>
    <property type="match status" value="1"/>
</dbReference>
<dbReference type="Gene3D" id="3.30.560.10">
    <property type="entry name" value="Glucose Oxidase, domain 3"/>
    <property type="match status" value="1"/>
</dbReference>
<organism evidence="2 3">
    <name type="scientific">Tropilaelaps mercedesae</name>
    <dbReference type="NCBI Taxonomy" id="418985"/>
    <lineage>
        <taxon>Eukaryota</taxon>
        <taxon>Metazoa</taxon>
        <taxon>Ecdysozoa</taxon>
        <taxon>Arthropoda</taxon>
        <taxon>Chelicerata</taxon>
        <taxon>Arachnida</taxon>
        <taxon>Acari</taxon>
        <taxon>Parasitiformes</taxon>
        <taxon>Mesostigmata</taxon>
        <taxon>Gamasina</taxon>
        <taxon>Dermanyssoidea</taxon>
        <taxon>Laelapidae</taxon>
        <taxon>Tropilaelaps</taxon>
    </lineage>
</organism>
<sequence length="86" mass="9005">MFLCDSVGGGSAGAVIANRLSEDQSASVLLIEAGGIENEVSDIPLIAATLQLSPLDWQYVTEPQDASCFGFNDRGVYPGWDSDGVP</sequence>
<evidence type="ECO:0000313" key="2">
    <source>
        <dbReference type="EMBL" id="OQR73744.1"/>
    </source>
</evidence>
<evidence type="ECO:0000256" key="1">
    <source>
        <dbReference type="ARBA" id="ARBA00010790"/>
    </source>
</evidence>
<accession>A0A1V9XJM9</accession>
<dbReference type="PANTHER" id="PTHR11552">
    <property type="entry name" value="GLUCOSE-METHANOL-CHOLINE GMC OXIDOREDUCTASE"/>
    <property type="match status" value="1"/>
</dbReference>
<dbReference type="GO" id="GO:0016491">
    <property type="term" value="F:oxidoreductase activity"/>
    <property type="evidence" value="ECO:0007669"/>
    <property type="project" value="TreeGrafter"/>
</dbReference>
<dbReference type="AlphaFoldDB" id="A0A1V9XJM9"/>
<dbReference type="OrthoDB" id="6511838at2759"/>
<dbReference type="Proteomes" id="UP000192247">
    <property type="component" value="Unassembled WGS sequence"/>
</dbReference>
<dbReference type="InParanoid" id="A0A1V9XJM9"/>
<dbReference type="GO" id="GO:0050660">
    <property type="term" value="F:flavin adenine dinucleotide binding"/>
    <property type="evidence" value="ECO:0007669"/>
    <property type="project" value="InterPro"/>
</dbReference>
<dbReference type="STRING" id="418985.A0A1V9XJM9"/>
<dbReference type="EMBL" id="MNPL01009395">
    <property type="protein sequence ID" value="OQR73744.1"/>
    <property type="molecule type" value="Genomic_DNA"/>
</dbReference>
<dbReference type="InterPro" id="IPR012132">
    <property type="entry name" value="GMC_OxRdtase"/>
</dbReference>
<proteinExistence type="inferred from homology"/>
<evidence type="ECO:0000313" key="3">
    <source>
        <dbReference type="Proteomes" id="UP000192247"/>
    </source>
</evidence>
<dbReference type="PANTHER" id="PTHR11552:SF227">
    <property type="entry name" value="GLUCOSE DEHYDROGENASE [FAD, QUINONE]-LIKE PROTEIN"/>
    <property type="match status" value="1"/>
</dbReference>
<reference evidence="2 3" key="1">
    <citation type="journal article" date="2017" name="Gigascience">
        <title>Draft genome of the honey bee ectoparasitic mite, Tropilaelaps mercedesae, is shaped by the parasitic life history.</title>
        <authorList>
            <person name="Dong X."/>
            <person name="Armstrong S.D."/>
            <person name="Xia D."/>
            <person name="Makepeace B.L."/>
            <person name="Darby A.C."/>
            <person name="Kadowaki T."/>
        </authorList>
    </citation>
    <scope>NUCLEOTIDE SEQUENCE [LARGE SCALE GENOMIC DNA]</scope>
    <source>
        <strain evidence="2">Wuxi-XJTLU</strain>
    </source>
</reference>
<name>A0A1V9XJM9_9ACAR</name>
<comment type="caution">
    <text evidence="2">The sequence shown here is derived from an EMBL/GenBank/DDBJ whole genome shotgun (WGS) entry which is preliminary data.</text>
</comment>
<keyword evidence="3" id="KW-1185">Reference proteome</keyword>
<protein>
    <submittedName>
        <fullName evidence="2">Glucose dehydrogenase-like</fullName>
    </submittedName>
</protein>
<dbReference type="Gene3D" id="3.50.50.60">
    <property type="entry name" value="FAD/NAD(P)-binding domain"/>
    <property type="match status" value="1"/>
</dbReference>
<gene>
    <name evidence="2" type="ORF">BIW11_03516</name>
</gene>
<dbReference type="InterPro" id="IPR036188">
    <property type="entry name" value="FAD/NAD-bd_sf"/>
</dbReference>
<comment type="similarity">
    <text evidence="1">Belongs to the GMC oxidoreductase family.</text>
</comment>